<feature type="chain" id="PRO_5045407504" evidence="1">
    <location>
        <begin position="29"/>
        <end position="253"/>
    </location>
</feature>
<evidence type="ECO:0000313" key="3">
    <source>
        <dbReference type="Proteomes" id="UP001528673"/>
    </source>
</evidence>
<dbReference type="EMBL" id="JAQSIP010000003">
    <property type="protein sequence ID" value="MDD0838420.1"/>
    <property type="molecule type" value="Genomic_DNA"/>
</dbReference>
<feature type="signal peptide" evidence="1">
    <location>
        <begin position="1"/>
        <end position="28"/>
    </location>
</feature>
<evidence type="ECO:0000313" key="2">
    <source>
        <dbReference type="EMBL" id="MDD0838420.1"/>
    </source>
</evidence>
<gene>
    <name evidence="2" type="ORF">PSQ40_07550</name>
</gene>
<protein>
    <submittedName>
        <fullName evidence="2">Uncharacterized protein</fullName>
    </submittedName>
</protein>
<dbReference type="Proteomes" id="UP001528673">
    <property type="component" value="Unassembled WGS sequence"/>
</dbReference>
<comment type="caution">
    <text evidence="2">The sequence shown here is derived from an EMBL/GenBank/DDBJ whole genome shotgun (WGS) entry which is preliminary data.</text>
</comment>
<proteinExistence type="predicted"/>
<name>A0ABT5MWN1_9BURK</name>
<reference evidence="2 3" key="1">
    <citation type="submission" date="2023-02" db="EMBL/GenBank/DDBJ databases">
        <title>Bacterial whole genomic sequence of Curvibacter sp. HBC61.</title>
        <authorList>
            <person name="Le V."/>
            <person name="Ko S.-R."/>
            <person name="Ahn C.-Y."/>
            <person name="Oh H.-M."/>
        </authorList>
    </citation>
    <scope>NUCLEOTIDE SEQUENCE [LARGE SCALE GENOMIC DNA]</scope>
    <source>
        <strain evidence="2 3">HBC61</strain>
    </source>
</reference>
<keyword evidence="3" id="KW-1185">Reference proteome</keyword>
<dbReference type="RefSeq" id="WP_273950247.1">
    <property type="nucleotide sequence ID" value="NZ_JAQSIP010000003.1"/>
</dbReference>
<organism evidence="2 3">
    <name type="scientific">Curvibacter cyanobacteriorum</name>
    <dbReference type="NCBI Taxonomy" id="3026422"/>
    <lineage>
        <taxon>Bacteria</taxon>
        <taxon>Pseudomonadati</taxon>
        <taxon>Pseudomonadota</taxon>
        <taxon>Betaproteobacteria</taxon>
        <taxon>Burkholderiales</taxon>
        <taxon>Comamonadaceae</taxon>
        <taxon>Curvibacter</taxon>
    </lineage>
</organism>
<keyword evidence="1" id="KW-0732">Signal</keyword>
<accession>A0ABT5MWN1</accession>
<evidence type="ECO:0000256" key="1">
    <source>
        <dbReference type="SAM" id="SignalP"/>
    </source>
</evidence>
<sequence>MTPLSSRLVRWRTALLVSASLLATVASAQSLCSSDGLRPRQGVLERFMGADCEACWTAPGPLPAAGSVAVDWIVPSAALGDEAALSAAATRDSLMRLNALDWPTELAGRTFEHPQRRAAPAPVPGRLRVAHGVAVADYLGVSIEWQPPQDRSRRAAAATRAPGPWTAWLLLVERLPAGTEGSPIARQLVRNSLSLAGPTAPHRGWKELRTMRLPEGARPERLALVGWLQDGQGRMVAINETVCEKAPTPGSSR</sequence>